<evidence type="ECO:0000256" key="2">
    <source>
        <dbReference type="ARBA" id="ARBA00010838"/>
    </source>
</evidence>
<dbReference type="OrthoDB" id="774279at2759"/>
<evidence type="ECO:0000313" key="9">
    <source>
        <dbReference type="Proteomes" id="UP000636709"/>
    </source>
</evidence>
<dbReference type="GO" id="GO:0008422">
    <property type="term" value="F:beta-glucosidase activity"/>
    <property type="evidence" value="ECO:0007669"/>
    <property type="project" value="TreeGrafter"/>
</dbReference>
<proteinExistence type="inferred from homology"/>
<dbReference type="InterPro" id="IPR001360">
    <property type="entry name" value="Glyco_hydro_1"/>
</dbReference>
<keyword evidence="9" id="KW-1185">Reference proteome</keyword>
<dbReference type="Gene3D" id="3.20.20.80">
    <property type="entry name" value="Glycosidases"/>
    <property type="match status" value="2"/>
</dbReference>
<evidence type="ECO:0000256" key="5">
    <source>
        <dbReference type="ARBA" id="ARBA00022946"/>
    </source>
</evidence>
<evidence type="ECO:0000256" key="3">
    <source>
        <dbReference type="ARBA" id="ARBA00022528"/>
    </source>
</evidence>
<dbReference type="InterPro" id="IPR017853">
    <property type="entry name" value="GH"/>
</dbReference>
<keyword evidence="4" id="KW-0934">Plastid</keyword>
<dbReference type="PANTHER" id="PTHR10353:SF326">
    <property type="entry name" value="4-HYDROXY-7-METHOXY-3-OXO-3,4-DIHYDRO-2H-1,4-BENZOXAZIN-2-YL GLUCOSIDE BETA-D-GLUCOSIDASE 1, CHLOROPLASTIC"/>
    <property type="match status" value="1"/>
</dbReference>
<dbReference type="PRINTS" id="PR00131">
    <property type="entry name" value="GLHYDRLASE1"/>
</dbReference>
<reference evidence="8" key="1">
    <citation type="submission" date="2020-07" db="EMBL/GenBank/DDBJ databases">
        <title>Genome sequence and genetic diversity analysis of an under-domesticated orphan crop, white fonio (Digitaria exilis).</title>
        <authorList>
            <person name="Bennetzen J.L."/>
            <person name="Chen S."/>
            <person name="Ma X."/>
            <person name="Wang X."/>
            <person name="Yssel A.E.J."/>
            <person name="Chaluvadi S.R."/>
            <person name="Johnson M."/>
            <person name="Gangashetty P."/>
            <person name="Hamidou F."/>
            <person name="Sanogo M.D."/>
            <person name="Zwaenepoel A."/>
            <person name="Wallace J."/>
            <person name="Van De Peer Y."/>
            <person name="Van Deynze A."/>
        </authorList>
    </citation>
    <scope>NUCLEOTIDE SEQUENCE</scope>
    <source>
        <tissue evidence="8">Leaves</tissue>
    </source>
</reference>
<protein>
    <recommendedName>
        <fullName evidence="10">Beta-glucosidase</fullName>
    </recommendedName>
</protein>
<dbReference type="SUPFAM" id="SSF51445">
    <property type="entry name" value="(Trans)glycosidases"/>
    <property type="match status" value="1"/>
</dbReference>
<keyword evidence="3" id="KW-0150">Chloroplast</keyword>
<comment type="similarity">
    <text evidence="2 7">Belongs to the glycosyl hydrolase 1 family.</text>
</comment>
<name>A0A835FJ74_9POAL</name>
<sequence>MALLTCALIHTAHPAGLRSHVVVGPNSDHLAWRLSSPQKSRRKRNFVSLRSRPERTCSELGHAHLMRLEIPRRDWFPNGFVFGASTAAYQVLFRTLIILKVLGMKVARGQALGTTSVTIIPMAGAMGMLQSTPTISMNMHVVYTGFIIYVVSFCDLQEDVRMLKEMGMDAYRFSISWSRILPKGTLEGGINYQGIQYYKKLINLLKQNGENLNYNNPNDCIEPYVTIFHWDTPQALQDKYGGFLSRRIVKDYTDFAKVCFEHFGDKVKNWFTFNEPHIFSSFSYGTGGHAPGRCSPGGTCAIPHGDSLSEPYCVGHHLLLAHAEVANLYKSYKGTNGRIGMALDVMYFEPYDEETFLDKQARERAIDFNLGWFMEPVFRGDYPFSMRSLVGNRLPYFRDDEKEKLVHSKGADVHGHFTWSLLDNFEWSSGYTPRFGLIYVDRDDGFKRYMKKSARWFSQFNRAPKKVFDDAHAIVLKPALVTDN</sequence>
<dbReference type="AlphaFoldDB" id="A0A835FJ74"/>
<comment type="caution">
    <text evidence="8">The sequence shown here is derived from an EMBL/GenBank/DDBJ whole genome shotgun (WGS) entry which is preliminary data.</text>
</comment>
<evidence type="ECO:0000256" key="7">
    <source>
        <dbReference type="RuleBase" id="RU003690"/>
    </source>
</evidence>
<dbReference type="Pfam" id="PF00232">
    <property type="entry name" value="Glyco_hydro_1"/>
    <property type="match status" value="2"/>
</dbReference>
<comment type="subcellular location">
    <subcellularLocation>
        <location evidence="1">Plastid</location>
        <location evidence="1">Chloroplast</location>
    </subcellularLocation>
</comment>
<dbReference type="EMBL" id="JACEFO010000661">
    <property type="protein sequence ID" value="KAF8762275.1"/>
    <property type="molecule type" value="Genomic_DNA"/>
</dbReference>
<dbReference type="GO" id="GO:0005975">
    <property type="term" value="P:carbohydrate metabolic process"/>
    <property type="evidence" value="ECO:0007669"/>
    <property type="project" value="InterPro"/>
</dbReference>
<evidence type="ECO:0008006" key="10">
    <source>
        <dbReference type="Google" id="ProtNLM"/>
    </source>
</evidence>
<accession>A0A835FJ74</accession>
<keyword evidence="5" id="KW-0809">Transit peptide</keyword>
<dbReference type="Proteomes" id="UP000636709">
    <property type="component" value="Unassembled WGS sequence"/>
</dbReference>
<evidence type="ECO:0000256" key="4">
    <source>
        <dbReference type="ARBA" id="ARBA00022640"/>
    </source>
</evidence>
<evidence type="ECO:0000256" key="6">
    <source>
        <dbReference type="ARBA" id="ARBA00023295"/>
    </source>
</evidence>
<keyword evidence="6" id="KW-0378">Hydrolase</keyword>
<gene>
    <name evidence="8" type="ORF">HU200_009663</name>
</gene>
<keyword evidence="6" id="KW-0326">Glycosidase</keyword>
<evidence type="ECO:0000313" key="8">
    <source>
        <dbReference type="EMBL" id="KAF8762275.1"/>
    </source>
</evidence>
<dbReference type="PANTHER" id="PTHR10353">
    <property type="entry name" value="GLYCOSYL HYDROLASE"/>
    <property type="match status" value="1"/>
</dbReference>
<organism evidence="8 9">
    <name type="scientific">Digitaria exilis</name>
    <dbReference type="NCBI Taxonomy" id="1010633"/>
    <lineage>
        <taxon>Eukaryota</taxon>
        <taxon>Viridiplantae</taxon>
        <taxon>Streptophyta</taxon>
        <taxon>Embryophyta</taxon>
        <taxon>Tracheophyta</taxon>
        <taxon>Spermatophyta</taxon>
        <taxon>Magnoliopsida</taxon>
        <taxon>Liliopsida</taxon>
        <taxon>Poales</taxon>
        <taxon>Poaceae</taxon>
        <taxon>PACMAD clade</taxon>
        <taxon>Panicoideae</taxon>
        <taxon>Panicodae</taxon>
        <taxon>Paniceae</taxon>
        <taxon>Anthephorinae</taxon>
        <taxon>Digitaria</taxon>
    </lineage>
</organism>
<dbReference type="GO" id="GO:0009507">
    <property type="term" value="C:chloroplast"/>
    <property type="evidence" value="ECO:0007669"/>
    <property type="project" value="UniProtKB-SubCell"/>
</dbReference>
<evidence type="ECO:0000256" key="1">
    <source>
        <dbReference type="ARBA" id="ARBA00004229"/>
    </source>
</evidence>